<dbReference type="EMBL" id="BMQK01000003">
    <property type="protein sequence ID" value="GGQ48706.1"/>
    <property type="molecule type" value="Genomic_DNA"/>
</dbReference>
<keyword evidence="2" id="KW-1185">Reference proteome</keyword>
<gene>
    <name evidence="1" type="ORF">GCM10010145_16830</name>
</gene>
<dbReference type="RefSeq" id="WP_189216069.1">
    <property type="nucleotide sequence ID" value="NZ_BMQK01000003.1"/>
</dbReference>
<dbReference type="AlphaFoldDB" id="A0A918BA05"/>
<reference evidence="1" key="2">
    <citation type="submission" date="2020-09" db="EMBL/GenBank/DDBJ databases">
        <authorList>
            <person name="Sun Q."/>
            <person name="Ohkuma M."/>
        </authorList>
    </citation>
    <scope>NUCLEOTIDE SEQUENCE</scope>
    <source>
        <strain evidence="1">JCM 3131</strain>
    </source>
</reference>
<evidence type="ECO:0000313" key="1">
    <source>
        <dbReference type="EMBL" id="GGQ48706.1"/>
    </source>
</evidence>
<organism evidence="1 2">
    <name type="scientific">Streptomyces ruber</name>
    <dbReference type="NCBI Taxonomy" id="83378"/>
    <lineage>
        <taxon>Bacteria</taxon>
        <taxon>Bacillati</taxon>
        <taxon>Actinomycetota</taxon>
        <taxon>Actinomycetes</taxon>
        <taxon>Kitasatosporales</taxon>
        <taxon>Streptomycetaceae</taxon>
        <taxon>Streptomyces</taxon>
    </lineage>
</organism>
<protein>
    <submittedName>
        <fullName evidence="1">Uncharacterized protein</fullName>
    </submittedName>
</protein>
<accession>A0A918BA05</accession>
<dbReference type="Proteomes" id="UP000620156">
    <property type="component" value="Unassembled WGS sequence"/>
</dbReference>
<sequence length="136" mass="15391">MRQSRTYVYKVLQSSWGIRIAITATAELQAGREEERLASDLPVWLAFAGSAAELSPLDKERLAEGLSSVAFEVSRRVDGRPVTVTVGEVSYVESDFQIEGLSVAMCRWAEAEFNLPQRQIIESFDRVANRYLFDWQ</sequence>
<reference evidence="1" key="1">
    <citation type="journal article" date="2014" name="Int. J. Syst. Evol. Microbiol.">
        <title>Complete genome sequence of Corynebacterium casei LMG S-19264T (=DSM 44701T), isolated from a smear-ripened cheese.</title>
        <authorList>
            <consortium name="US DOE Joint Genome Institute (JGI-PGF)"/>
            <person name="Walter F."/>
            <person name="Albersmeier A."/>
            <person name="Kalinowski J."/>
            <person name="Ruckert C."/>
        </authorList>
    </citation>
    <scope>NUCLEOTIDE SEQUENCE</scope>
    <source>
        <strain evidence="1">JCM 3131</strain>
    </source>
</reference>
<evidence type="ECO:0000313" key="2">
    <source>
        <dbReference type="Proteomes" id="UP000620156"/>
    </source>
</evidence>
<comment type="caution">
    <text evidence="1">The sequence shown here is derived from an EMBL/GenBank/DDBJ whole genome shotgun (WGS) entry which is preliminary data.</text>
</comment>
<name>A0A918BA05_9ACTN</name>
<proteinExistence type="predicted"/>